<evidence type="ECO:0000256" key="2">
    <source>
        <dbReference type="SAM" id="SignalP"/>
    </source>
</evidence>
<dbReference type="RefSeq" id="WP_271995212.1">
    <property type="nucleotide sequence ID" value="NZ_JAQNDN010000001.1"/>
</dbReference>
<feature type="compositionally biased region" description="Low complexity" evidence="1">
    <location>
        <begin position="33"/>
        <end position="120"/>
    </location>
</feature>
<feature type="signal peptide" evidence="2">
    <location>
        <begin position="1"/>
        <end position="24"/>
    </location>
</feature>
<feature type="chain" id="PRO_5046626037" evidence="2">
    <location>
        <begin position="25"/>
        <end position="176"/>
    </location>
</feature>
<feature type="compositionally biased region" description="Gly residues" evidence="1">
    <location>
        <begin position="23"/>
        <end position="32"/>
    </location>
</feature>
<gene>
    <name evidence="3" type="ORF">POL58_05860</name>
</gene>
<name>A0ABT5B2H4_9BACT</name>
<evidence type="ECO:0000256" key="1">
    <source>
        <dbReference type="SAM" id="MobiDB-lite"/>
    </source>
</evidence>
<keyword evidence="4" id="KW-1185">Reference proteome</keyword>
<dbReference type="Proteomes" id="UP001217838">
    <property type="component" value="Unassembled WGS sequence"/>
</dbReference>
<keyword evidence="2" id="KW-0732">Signal</keyword>
<protein>
    <submittedName>
        <fullName evidence="3">Uncharacterized protein</fullName>
    </submittedName>
</protein>
<dbReference type="EMBL" id="JAQNDN010000001">
    <property type="protein sequence ID" value="MDC0667251.1"/>
    <property type="molecule type" value="Genomic_DNA"/>
</dbReference>
<evidence type="ECO:0000313" key="3">
    <source>
        <dbReference type="EMBL" id="MDC0667251.1"/>
    </source>
</evidence>
<accession>A0ABT5B2H4</accession>
<evidence type="ECO:0000313" key="4">
    <source>
        <dbReference type="Proteomes" id="UP001217838"/>
    </source>
</evidence>
<proteinExistence type="predicted"/>
<reference evidence="3 4" key="1">
    <citation type="submission" date="2022-11" db="EMBL/GenBank/DDBJ databases">
        <title>Minimal conservation of predation-associated metabolite biosynthetic gene clusters underscores biosynthetic potential of Myxococcota including descriptions for ten novel species: Archangium lansinium sp. nov., Myxococcus landrumus sp. nov., Nannocystis bai.</title>
        <authorList>
            <person name="Ahearne A."/>
            <person name="Stevens C."/>
            <person name="Dowd S."/>
        </authorList>
    </citation>
    <scope>NUCLEOTIDE SEQUENCE [LARGE SCALE GENOMIC DNA]</scope>
    <source>
        <strain evidence="3 4">NCELM</strain>
    </source>
</reference>
<organism evidence="3 4">
    <name type="scientific">Nannocystis radixulma</name>
    <dbReference type="NCBI Taxonomy" id="2995305"/>
    <lineage>
        <taxon>Bacteria</taxon>
        <taxon>Pseudomonadati</taxon>
        <taxon>Myxococcota</taxon>
        <taxon>Polyangia</taxon>
        <taxon>Nannocystales</taxon>
        <taxon>Nannocystaceae</taxon>
        <taxon>Nannocystis</taxon>
    </lineage>
</organism>
<comment type="caution">
    <text evidence="3">The sequence shown here is derived from an EMBL/GenBank/DDBJ whole genome shotgun (WGS) entry which is preliminary data.</text>
</comment>
<feature type="region of interest" description="Disordered" evidence="1">
    <location>
        <begin position="23"/>
        <end position="122"/>
    </location>
</feature>
<sequence>MIAWRTLACSVAVLCLAIPGCSDDGGPGGFGTGTNNPSGTPMTDTSSGTDTSTGAPGTTTTADPTTGPDTTSTTVAPTTNGPTTTPPTSTTDADTTTTGDVDTTTTTQTTQTTQTTDPAGCGNGQIDPNEQCDGANLNGFTCESLGNAGGSLGCDPVTCTFDTSLCMGNSSSGTSG</sequence>